<dbReference type="EMBL" id="JAOPKA010000008">
    <property type="protein sequence ID" value="MCU4742466.1"/>
    <property type="molecule type" value="Genomic_DNA"/>
</dbReference>
<comment type="caution">
    <text evidence="2">The sequence shown here is derived from an EMBL/GenBank/DDBJ whole genome shotgun (WGS) entry which is preliminary data.</text>
</comment>
<name>A0AAP2YZL1_9EURY</name>
<dbReference type="RefSeq" id="WP_338004288.1">
    <property type="nucleotide sequence ID" value="NZ_JAOPKA010000008.1"/>
</dbReference>
<evidence type="ECO:0000256" key="1">
    <source>
        <dbReference type="SAM" id="Phobius"/>
    </source>
</evidence>
<gene>
    <name evidence="3" type="ORF">OB955_12100</name>
    <name evidence="2" type="ORF">OB960_13785</name>
</gene>
<evidence type="ECO:0000313" key="5">
    <source>
        <dbReference type="Proteomes" id="UP001321018"/>
    </source>
</evidence>
<keyword evidence="1" id="KW-1133">Transmembrane helix</keyword>
<evidence type="ECO:0000313" key="2">
    <source>
        <dbReference type="EMBL" id="MCU4742466.1"/>
    </source>
</evidence>
<feature type="transmembrane region" description="Helical" evidence="1">
    <location>
        <begin position="12"/>
        <end position="41"/>
    </location>
</feature>
<dbReference type="EMBL" id="JAOPKB010000006">
    <property type="protein sequence ID" value="MCU4973481.1"/>
    <property type="molecule type" value="Genomic_DNA"/>
</dbReference>
<keyword evidence="4" id="KW-1185">Reference proteome</keyword>
<feature type="transmembrane region" description="Helical" evidence="1">
    <location>
        <begin position="139"/>
        <end position="159"/>
    </location>
</feature>
<feature type="transmembrane region" description="Helical" evidence="1">
    <location>
        <begin position="48"/>
        <end position="69"/>
    </location>
</feature>
<reference evidence="2 4" key="1">
    <citation type="submission" date="2022-09" db="EMBL/GenBank/DDBJ databases">
        <title>Enrichment on poylsaccharides allowed isolation of novel metabolic and taxonomic groups of Haloarchaea.</title>
        <authorList>
            <person name="Sorokin D.Y."/>
            <person name="Elcheninov A.G."/>
            <person name="Khizhniak T.V."/>
            <person name="Kolganova T.V."/>
            <person name="Kublanov I.V."/>
        </authorList>
    </citation>
    <scope>NUCLEOTIDE SEQUENCE</scope>
    <source>
        <strain evidence="3 4">AArc-m2/3/4</strain>
        <strain evidence="2">AArc-xg1-1</strain>
    </source>
</reference>
<proteinExistence type="predicted"/>
<sequence>MTMKGVVPSSLVGSVVFVGGNGFLPSTLALLLAIGVTVWLLRDEGIYGHYAVATAFVYLVVWVATRIGIVSSGLLPIEELALVLFGGFGLCYGGLQLLLQRAATSARGVSLVGYLGKIGGALVGAVTVAAIAWQARKIVSVQSFATVGLVPAALLNTTFRYTDFGIVTETVVAITSFATIGFVLAAAFLADSVSHAVSGVRHVRDGQETTDQHTVLEPNAFRTLPDGQFLEIVDSLACAAHDTVHWLSPDDDCNAVVYGQSGTIDELVIGRRARTLPDRQDRFERELMRDIESAVDQLGHVPTRVCFVTDVVLDDRFLCSLQYQGLDIVDAIALHRMSVGNTP</sequence>
<evidence type="ECO:0000313" key="4">
    <source>
        <dbReference type="Proteomes" id="UP001320972"/>
    </source>
</evidence>
<feature type="transmembrane region" description="Helical" evidence="1">
    <location>
        <begin position="111"/>
        <end position="133"/>
    </location>
</feature>
<keyword evidence="1" id="KW-0472">Membrane</keyword>
<keyword evidence="1" id="KW-0812">Transmembrane</keyword>
<protein>
    <submittedName>
        <fullName evidence="2">Uncharacterized protein</fullName>
    </submittedName>
</protein>
<organism evidence="2 5">
    <name type="scientific">Natronoglomus mannanivorans</name>
    <dbReference type="NCBI Taxonomy" id="2979990"/>
    <lineage>
        <taxon>Archaea</taxon>
        <taxon>Methanobacteriati</taxon>
        <taxon>Methanobacteriota</taxon>
        <taxon>Stenosarchaea group</taxon>
        <taxon>Halobacteria</taxon>
        <taxon>Halobacteriales</taxon>
        <taxon>Natrialbaceae</taxon>
        <taxon>Natronoglomus</taxon>
    </lineage>
</organism>
<evidence type="ECO:0000313" key="3">
    <source>
        <dbReference type="EMBL" id="MCU4973481.1"/>
    </source>
</evidence>
<accession>A0AAP2YZL1</accession>
<dbReference type="Proteomes" id="UP001320972">
    <property type="component" value="Unassembled WGS sequence"/>
</dbReference>
<dbReference type="AlphaFoldDB" id="A0AAP2YZL1"/>
<feature type="transmembrane region" description="Helical" evidence="1">
    <location>
        <begin position="171"/>
        <end position="190"/>
    </location>
</feature>
<dbReference type="Proteomes" id="UP001321018">
    <property type="component" value="Unassembled WGS sequence"/>
</dbReference>
<feature type="transmembrane region" description="Helical" evidence="1">
    <location>
        <begin position="81"/>
        <end position="99"/>
    </location>
</feature>